<protein>
    <recommendedName>
        <fullName evidence="4">LRR receptor-like serine/threonine-protein kinase</fullName>
    </recommendedName>
</protein>
<comment type="subcellular location">
    <subcellularLocation>
        <location evidence="1">Membrane</location>
        <topology evidence="1">Single-pass type I membrane protein</topology>
    </subcellularLocation>
</comment>
<dbReference type="PANTHER" id="PTHR48006">
    <property type="entry name" value="LEUCINE-RICH REPEAT-CONTAINING PROTEIN DDB_G0281931-RELATED"/>
    <property type="match status" value="1"/>
</dbReference>
<accession>A0AAD1YU62</accession>
<reference evidence="2" key="1">
    <citation type="submission" date="2023-05" db="EMBL/GenBank/DDBJ databases">
        <authorList>
            <person name="Huff M."/>
        </authorList>
    </citation>
    <scope>NUCLEOTIDE SEQUENCE</scope>
</reference>
<name>A0AAD1YU62_9LAMI</name>
<dbReference type="Gene3D" id="3.80.10.10">
    <property type="entry name" value="Ribonuclease Inhibitor"/>
    <property type="match status" value="1"/>
</dbReference>
<dbReference type="SUPFAM" id="SSF52058">
    <property type="entry name" value="L domain-like"/>
    <property type="match status" value="1"/>
</dbReference>
<gene>
    <name evidence="2" type="ORF">FPE_LOCUS4169</name>
</gene>
<dbReference type="InterPro" id="IPR051824">
    <property type="entry name" value="LRR_Rcpt-Like_S/T_Kinase"/>
</dbReference>
<proteinExistence type="predicted"/>
<evidence type="ECO:0008006" key="4">
    <source>
        <dbReference type="Google" id="ProtNLM"/>
    </source>
</evidence>
<organism evidence="2 3">
    <name type="scientific">Fraxinus pennsylvanica</name>
    <dbReference type="NCBI Taxonomy" id="56036"/>
    <lineage>
        <taxon>Eukaryota</taxon>
        <taxon>Viridiplantae</taxon>
        <taxon>Streptophyta</taxon>
        <taxon>Embryophyta</taxon>
        <taxon>Tracheophyta</taxon>
        <taxon>Spermatophyta</taxon>
        <taxon>Magnoliopsida</taxon>
        <taxon>eudicotyledons</taxon>
        <taxon>Gunneridae</taxon>
        <taxon>Pentapetalae</taxon>
        <taxon>asterids</taxon>
        <taxon>lamiids</taxon>
        <taxon>Lamiales</taxon>
        <taxon>Oleaceae</taxon>
        <taxon>Oleeae</taxon>
        <taxon>Fraxinus</taxon>
    </lineage>
</organism>
<sequence length="165" mass="18680">MFERWGILANDQWNISGELCIGVAIDNDTPIQNFNPGIKYDCSYRNATTCHIIALRVYALNVVSPIPDELWNLTFLTDVNLAKNYLTGPLPPSIGDLVRMQYLTQSSQLPVQWFRSLRYNRRLGVYTPPVQHKTSFLRVSDIADVGSIVCINECPTGTSFDTRHT</sequence>
<dbReference type="GO" id="GO:0005886">
    <property type="term" value="C:plasma membrane"/>
    <property type="evidence" value="ECO:0007669"/>
    <property type="project" value="TreeGrafter"/>
</dbReference>
<dbReference type="EMBL" id="OU503037">
    <property type="protein sequence ID" value="CAI9756739.1"/>
    <property type="molecule type" value="Genomic_DNA"/>
</dbReference>
<dbReference type="AlphaFoldDB" id="A0AAD1YU62"/>
<dbReference type="PANTHER" id="PTHR48006:SF62">
    <property type="entry name" value="LEUCINE-RICH REPEAT TRANSMEMBRANE PROTEIN KINASE"/>
    <property type="match status" value="1"/>
</dbReference>
<dbReference type="InterPro" id="IPR032675">
    <property type="entry name" value="LRR_dom_sf"/>
</dbReference>
<evidence type="ECO:0000313" key="2">
    <source>
        <dbReference type="EMBL" id="CAI9756739.1"/>
    </source>
</evidence>
<evidence type="ECO:0000256" key="1">
    <source>
        <dbReference type="ARBA" id="ARBA00004479"/>
    </source>
</evidence>
<dbReference type="Proteomes" id="UP000834106">
    <property type="component" value="Chromosome 2"/>
</dbReference>
<evidence type="ECO:0000313" key="3">
    <source>
        <dbReference type="Proteomes" id="UP000834106"/>
    </source>
</evidence>
<keyword evidence="3" id="KW-1185">Reference proteome</keyword>